<dbReference type="EMBL" id="MEVK01000021">
    <property type="protein sequence ID" value="OGC59187.1"/>
    <property type="molecule type" value="Genomic_DNA"/>
</dbReference>
<protein>
    <submittedName>
        <fullName evidence="1">Uncharacterized protein</fullName>
    </submittedName>
</protein>
<dbReference type="AlphaFoldDB" id="A0A1F4VPS1"/>
<sequence length="99" mass="11100">MKYKVILKFGPATVVTHPPKGKGEPEMTVTQKVSGTVCRVTIEVEDEERAKQEAFDQLEKRSPGGASWRWRLLSATASAIRPRGKHKPPATEYIDDESY</sequence>
<proteinExistence type="predicted"/>
<name>A0A1F4VPS1_UNCKA</name>
<organism evidence="1 2">
    <name type="scientific">candidate division WWE3 bacterium RIFCSPLOWO2_01_FULL_42_11</name>
    <dbReference type="NCBI Taxonomy" id="1802627"/>
    <lineage>
        <taxon>Bacteria</taxon>
        <taxon>Katanobacteria</taxon>
    </lineage>
</organism>
<gene>
    <name evidence="1" type="ORF">A3A70_02960</name>
</gene>
<accession>A0A1F4VPS1</accession>
<evidence type="ECO:0000313" key="2">
    <source>
        <dbReference type="Proteomes" id="UP000178964"/>
    </source>
</evidence>
<evidence type="ECO:0000313" key="1">
    <source>
        <dbReference type="EMBL" id="OGC59187.1"/>
    </source>
</evidence>
<reference evidence="1 2" key="1">
    <citation type="journal article" date="2016" name="Nat. Commun.">
        <title>Thousands of microbial genomes shed light on interconnected biogeochemical processes in an aquifer system.</title>
        <authorList>
            <person name="Anantharaman K."/>
            <person name="Brown C.T."/>
            <person name="Hug L.A."/>
            <person name="Sharon I."/>
            <person name="Castelle C.J."/>
            <person name="Probst A.J."/>
            <person name="Thomas B.C."/>
            <person name="Singh A."/>
            <person name="Wilkins M.J."/>
            <person name="Karaoz U."/>
            <person name="Brodie E.L."/>
            <person name="Williams K.H."/>
            <person name="Hubbard S.S."/>
            <person name="Banfield J.F."/>
        </authorList>
    </citation>
    <scope>NUCLEOTIDE SEQUENCE [LARGE SCALE GENOMIC DNA]</scope>
</reference>
<comment type="caution">
    <text evidence="1">The sequence shown here is derived from an EMBL/GenBank/DDBJ whole genome shotgun (WGS) entry which is preliminary data.</text>
</comment>
<dbReference type="Proteomes" id="UP000178964">
    <property type="component" value="Unassembled WGS sequence"/>
</dbReference>
<dbReference type="STRING" id="1802627.A3A70_02960"/>